<keyword evidence="2" id="KW-1185">Reference proteome</keyword>
<dbReference type="RefSeq" id="WP_306065836.1">
    <property type="nucleotide sequence ID" value="NZ_JAROCA020000001.1"/>
</dbReference>
<protein>
    <submittedName>
        <fullName evidence="1">Uncharacterized protein</fullName>
    </submittedName>
</protein>
<dbReference type="EMBL" id="JAROCA020000001">
    <property type="protein sequence ID" value="MDY0404322.1"/>
    <property type="molecule type" value="Genomic_DNA"/>
</dbReference>
<evidence type="ECO:0000313" key="1">
    <source>
        <dbReference type="EMBL" id="MDY0404322.1"/>
    </source>
</evidence>
<organism evidence="1 2">
    <name type="scientific">Tigheibacillus jepli</name>
    <dbReference type="NCBI Taxonomy" id="3035914"/>
    <lineage>
        <taxon>Bacteria</taxon>
        <taxon>Bacillati</taxon>
        <taxon>Bacillota</taxon>
        <taxon>Bacilli</taxon>
        <taxon>Bacillales</taxon>
        <taxon>Bacillaceae</taxon>
        <taxon>Tigheibacillus</taxon>
    </lineage>
</organism>
<accession>A0ABU5CEP1</accession>
<sequence>MEPLATLPYYQVIREVKSIEQVDTEEKRELKLYPEQVVSKHHAFSLNEVTDITYRWFGKERGLLYLYTMKGIYTFTVKEKPEAFLQTYRQLSGKP</sequence>
<proteinExistence type="predicted"/>
<dbReference type="Proteomes" id="UP001228376">
    <property type="component" value="Unassembled WGS sequence"/>
</dbReference>
<comment type="caution">
    <text evidence="1">The sequence shown here is derived from an EMBL/GenBank/DDBJ whole genome shotgun (WGS) entry which is preliminary data.</text>
</comment>
<reference evidence="1 2" key="1">
    <citation type="submission" date="2023-10" db="EMBL/GenBank/DDBJ databases">
        <title>179-bfca-hs.</title>
        <authorList>
            <person name="Miliotis G."/>
            <person name="Sengupta P."/>
            <person name="Hameed A."/>
            <person name="Chuvochina M."/>
            <person name="Mcdonagh F."/>
            <person name="Simpson A.C."/>
            <person name="Singh N.K."/>
            <person name="Rekha P.D."/>
            <person name="Raman K."/>
            <person name="Hugenholtz P."/>
            <person name="Venkateswaran K."/>
        </authorList>
    </citation>
    <scope>NUCLEOTIDE SEQUENCE [LARGE SCALE GENOMIC DNA]</scope>
    <source>
        <strain evidence="1 2">179-BFC-A-HS</strain>
    </source>
</reference>
<name>A0ABU5CEP1_9BACI</name>
<evidence type="ECO:0000313" key="2">
    <source>
        <dbReference type="Proteomes" id="UP001228376"/>
    </source>
</evidence>
<gene>
    <name evidence="1" type="ORF">P5G51_001835</name>
</gene>